<dbReference type="EMBL" id="MUJZ01017793">
    <property type="protein sequence ID" value="OTF80539.1"/>
    <property type="molecule type" value="Genomic_DNA"/>
</dbReference>
<reference evidence="2 3" key="1">
    <citation type="submission" date="2017-03" db="EMBL/GenBank/DDBJ databases">
        <title>Genome Survey of Euroglyphus maynei.</title>
        <authorList>
            <person name="Arlian L.G."/>
            <person name="Morgan M.S."/>
            <person name="Rider S.D."/>
        </authorList>
    </citation>
    <scope>NUCLEOTIDE SEQUENCE [LARGE SCALE GENOMIC DNA]</scope>
    <source>
        <strain evidence="2">Arlian Lab</strain>
        <tissue evidence="2">Whole body</tissue>
    </source>
</reference>
<name>A0A1Y3BHX5_EURMA</name>
<accession>A0A1Y3BHX5</accession>
<comment type="caution">
    <text evidence="2">The sequence shown here is derived from an EMBL/GenBank/DDBJ whole genome shotgun (WGS) entry which is preliminary data.</text>
</comment>
<evidence type="ECO:0000313" key="3">
    <source>
        <dbReference type="Proteomes" id="UP000194236"/>
    </source>
</evidence>
<evidence type="ECO:0000256" key="1">
    <source>
        <dbReference type="SAM" id="MobiDB-lite"/>
    </source>
</evidence>
<sequence length="160" mass="18773">MFSSQGSFSFNESFSQSQSIGSTGKKRTLQKTTKTTTATPANWVDVEIMLKMPNDAMRQLKREQTPIIRMIQLTRANRRQLINLGYSDAELESIGYYRTDIFNKNKKQIKDWNDNVDEQPVKPIYRNDQSEREMTFTSSEFDSDHSIKEKKRKIFPNKFK</sequence>
<proteinExistence type="predicted"/>
<dbReference type="Proteomes" id="UP000194236">
    <property type="component" value="Unassembled WGS sequence"/>
</dbReference>
<dbReference type="OrthoDB" id="10432701at2759"/>
<feature type="compositionally biased region" description="Low complexity" evidence="1">
    <location>
        <begin position="1"/>
        <end position="19"/>
    </location>
</feature>
<organism evidence="2 3">
    <name type="scientific">Euroglyphus maynei</name>
    <name type="common">Mayne's house dust mite</name>
    <dbReference type="NCBI Taxonomy" id="6958"/>
    <lineage>
        <taxon>Eukaryota</taxon>
        <taxon>Metazoa</taxon>
        <taxon>Ecdysozoa</taxon>
        <taxon>Arthropoda</taxon>
        <taxon>Chelicerata</taxon>
        <taxon>Arachnida</taxon>
        <taxon>Acari</taxon>
        <taxon>Acariformes</taxon>
        <taxon>Sarcoptiformes</taxon>
        <taxon>Astigmata</taxon>
        <taxon>Psoroptidia</taxon>
        <taxon>Analgoidea</taxon>
        <taxon>Pyroglyphidae</taxon>
        <taxon>Pyroglyphinae</taxon>
        <taxon>Euroglyphus</taxon>
    </lineage>
</organism>
<keyword evidence="3" id="KW-1185">Reference proteome</keyword>
<protein>
    <submittedName>
        <fullName evidence="2">Uncharacterized protein</fullName>
    </submittedName>
</protein>
<feature type="region of interest" description="Disordered" evidence="1">
    <location>
        <begin position="1"/>
        <end position="34"/>
    </location>
</feature>
<evidence type="ECO:0000313" key="2">
    <source>
        <dbReference type="EMBL" id="OTF80539.1"/>
    </source>
</evidence>
<dbReference type="AlphaFoldDB" id="A0A1Y3BHX5"/>
<gene>
    <name evidence="2" type="ORF">BLA29_002324</name>
</gene>